<dbReference type="AlphaFoldDB" id="A0A484BTL5"/>
<keyword evidence="3" id="KW-1185">Reference proteome</keyword>
<feature type="compositionally biased region" description="Low complexity" evidence="1">
    <location>
        <begin position="32"/>
        <end position="41"/>
    </location>
</feature>
<feature type="region of interest" description="Disordered" evidence="1">
    <location>
        <begin position="1"/>
        <end position="41"/>
    </location>
</feature>
<dbReference type="EMBL" id="LSRL02000010">
    <property type="protein sequence ID" value="TDG51215.1"/>
    <property type="molecule type" value="Genomic_DNA"/>
</dbReference>
<gene>
    <name evidence="2" type="ORF">AWZ03_002302</name>
</gene>
<evidence type="ECO:0000313" key="3">
    <source>
        <dbReference type="Proteomes" id="UP000295192"/>
    </source>
</evidence>
<reference evidence="2 3" key="1">
    <citation type="journal article" date="2019" name="J. Hered.">
        <title>An Improved Genome Assembly for Drosophila navojoa, the Basal Species in the mojavensis Cluster.</title>
        <authorList>
            <person name="Vanderlinde T."/>
            <person name="Dupim E.G."/>
            <person name="Nazario-Yepiz N.O."/>
            <person name="Carvalho A.B."/>
        </authorList>
    </citation>
    <scope>NUCLEOTIDE SEQUENCE [LARGE SCALE GENOMIC DNA]</scope>
    <source>
        <strain evidence="2">Navoj_Jal97</strain>
        <tissue evidence="2">Whole organism</tissue>
    </source>
</reference>
<protein>
    <submittedName>
        <fullName evidence="2">Uncharacterized protein</fullName>
    </submittedName>
</protein>
<name>A0A484BTL5_DRONA</name>
<dbReference type="Proteomes" id="UP000295192">
    <property type="component" value="Unassembled WGS sequence"/>
</dbReference>
<comment type="caution">
    <text evidence="2">The sequence shown here is derived from an EMBL/GenBank/DDBJ whole genome shotgun (WGS) entry which is preliminary data.</text>
</comment>
<feature type="compositionally biased region" description="Basic and acidic residues" evidence="1">
    <location>
        <begin position="70"/>
        <end position="82"/>
    </location>
</feature>
<sequence length="151" mass="16252">MSAFLDVTAAQSVDASRLSARQKASKRRSQGRRSAAASAAIHGRIASVGAGLYKSFRGRFKSSAGSSEATDYRPLRQRDVEAGKLQNDLNSSDSSDVESLHSSDPGSGSGSGSGSDSSVENLFGNETEERTQWRRKRKTTTAPMARRRRKP</sequence>
<dbReference type="OMA" id="NARKKHE"/>
<dbReference type="OrthoDB" id="16520at2759"/>
<accession>A0A484BTL5</accession>
<feature type="region of interest" description="Disordered" evidence="1">
    <location>
        <begin position="61"/>
        <end position="151"/>
    </location>
</feature>
<organism evidence="2 3">
    <name type="scientific">Drosophila navojoa</name>
    <name type="common">Fruit fly</name>
    <dbReference type="NCBI Taxonomy" id="7232"/>
    <lineage>
        <taxon>Eukaryota</taxon>
        <taxon>Metazoa</taxon>
        <taxon>Ecdysozoa</taxon>
        <taxon>Arthropoda</taxon>
        <taxon>Hexapoda</taxon>
        <taxon>Insecta</taxon>
        <taxon>Pterygota</taxon>
        <taxon>Neoptera</taxon>
        <taxon>Endopterygota</taxon>
        <taxon>Diptera</taxon>
        <taxon>Brachycera</taxon>
        <taxon>Muscomorpha</taxon>
        <taxon>Ephydroidea</taxon>
        <taxon>Drosophilidae</taxon>
        <taxon>Drosophila</taxon>
    </lineage>
</organism>
<evidence type="ECO:0000313" key="2">
    <source>
        <dbReference type="EMBL" id="TDG51215.1"/>
    </source>
</evidence>
<proteinExistence type="predicted"/>
<evidence type="ECO:0000256" key="1">
    <source>
        <dbReference type="SAM" id="MobiDB-lite"/>
    </source>
</evidence>
<feature type="compositionally biased region" description="Basic residues" evidence="1">
    <location>
        <begin position="133"/>
        <end position="151"/>
    </location>
</feature>